<organism evidence="7 8">
    <name type="scientific">Paenibacillus baimaensis</name>
    <dbReference type="NCBI Taxonomy" id="2982185"/>
    <lineage>
        <taxon>Bacteria</taxon>
        <taxon>Bacillati</taxon>
        <taxon>Bacillota</taxon>
        <taxon>Bacilli</taxon>
        <taxon>Bacillales</taxon>
        <taxon>Paenibacillaceae</taxon>
        <taxon>Paenibacillus</taxon>
    </lineage>
</organism>
<evidence type="ECO:0000313" key="7">
    <source>
        <dbReference type="EMBL" id="MCU6795491.1"/>
    </source>
</evidence>
<name>A0ABT2UN95_9BACL</name>
<dbReference type="InterPro" id="IPR004254">
    <property type="entry name" value="AdipoR/HlyIII-related"/>
</dbReference>
<feature type="transmembrane region" description="Helical" evidence="6">
    <location>
        <begin position="43"/>
        <end position="63"/>
    </location>
</feature>
<comment type="similarity">
    <text evidence="2">Belongs to the UPF0073 (Hly-III) family.</text>
</comment>
<proteinExistence type="inferred from homology"/>
<accession>A0ABT2UN95</accession>
<comment type="caution">
    <text evidence="7">The sequence shown here is derived from an EMBL/GenBank/DDBJ whole genome shotgun (WGS) entry which is preliminary data.</text>
</comment>
<keyword evidence="8" id="KW-1185">Reference proteome</keyword>
<dbReference type="PANTHER" id="PTHR20855">
    <property type="entry name" value="ADIPOR/PROGESTIN RECEPTOR-RELATED"/>
    <property type="match status" value="1"/>
</dbReference>
<keyword evidence="5 6" id="KW-0472">Membrane</keyword>
<feature type="transmembrane region" description="Helical" evidence="6">
    <location>
        <begin position="132"/>
        <end position="151"/>
    </location>
</feature>
<gene>
    <name evidence="7" type="ORF">OB236_25590</name>
</gene>
<dbReference type="Proteomes" id="UP001652445">
    <property type="component" value="Unassembled WGS sequence"/>
</dbReference>
<feature type="transmembrane region" description="Helical" evidence="6">
    <location>
        <begin position="194"/>
        <end position="212"/>
    </location>
</feature>
<dbReference type="EMBL" id="JAOQIO010000094">
    <property type="protein sequence ID" value="MCU6795491.1"/>
    <property type="molecule type" value="Genomic_DNA"/>
</dbReference>
<evidence type="ECO:0000256" key="5">
    <source>
        <dbReference type="ARBA" id="ARBA00023136"/>
    </source>
</evidence>
<feature type="transmembrane region" description="Helical" evidence="6">
    <location>
        <begin position="163"/>
        <end position="182"/>
    </location>
</feature>
<evidence type="ECO:0000313" key="8">
    <source>
        <dbReference type="Proteomes" id="UP001652445"/>
    </source>
</evidence>
<keyword evidence="3 6" id="KW-0812">Transmembrane</keyword>
<sequence length="213" mass="23619">MAMTHTYSKREELANAVTHGIGSLLSLVGLVVLIVFAASKGTAWHVTSFTIYGVSMLLLYVASTMLHSLPAGRAKDVFEVLDHSFIYVFIAGTYTPILLTVIHGTLGWALLIMIWAIAAAGVVFKAFFTKKFLFTSTLIYIAMGWIVVFLWNPMSAALPTAGMTLLVIGGLLYTLGTVFYVWRSFPYHHAVWHMFVLGGSILHFFMILLYFLP</sequence>
<keyword evidence="4 6" id="KW-1133">Transmembrane helix</keyword>
<feature type="transmembrane region" description="Helical" evidence="6">
    <location>
        <begin position="12"/>
        <end position="37"/>
    </location>
</feature>
<evidence type="ECO:0000256" key="3">
    <source>
        <dbReference type="ARBA" id="ARBA00022692"/>
    </source>
</evidence>
<protein>
    <submittedName>
        <fullName evidence="7">Hemolysin III family protein</fullName>
    </submittedName>
</protein>
<reference evidence="7 8" key="1">
    <citation type="submission" date="2022-09" db="EMBL/GenBank/DDBJ databases">
        <authorList>
            <person name="Han X.L."/>
            <person name="Wang Q."/>
            <person name="Lu T."/>
        </authorList>
    </citation>
    <scope>NUCLEOTIDE SEQUENCE [LARGE SCALE GENOMIC DNA]</scope>
    <source>
        <strain evidence="7 8">WQ 127069</strain>
    </source>
</reference>
<dbReference type="PANTHER" id="PTHR20855:SF129">
    <property type="entry name" value="HEMOLYSIN-3 HOMOLOG"/>
    <property type="match status" value="1"/>
</dbReference>
<evidence type="ECO:0000256" key="4">
    <source>
        <dbReference type="ARBA" id="ARBA00022989"/>
    </source>
</evidence>
<feature type="transmembrane region" description="Helical" evidence="6">
    <location>
        <begin position="108"/>
        <end position="127"/>
    </location>
</feature>
<dbReference type="NCBIfam" id="TIGR01065">
    <property type="entry name" value="hlyIII"/>
    <property type="match status" value="1"/>
</dbReference>
<evidence type="ECO:0000256" key="2">
    <source>
        <dbReference type="ARBA" id="ARBA00008488"/>
    </source>
</evidence>
<dbReference type="Pfam" id="PF03006">
    <property type="entry name" value="HlyIII"/>
    <property type="match status" value="1"/>
</dbReference>
<evidence type="ECO:0000256" key="1">
    <source>
        <dbReference type="ARBA" id="ARBA00004127"/>
    </source>
</evidence>
<evidence type="ECO:0000256" key="6">
    <source>
        <dbReference type="SAM" id="Phobius"/>
    </source>
</evidence>
<dbReference type="InterPro" id="IPR005744">
    <property type="entry name" value="Hy-lIII"/>
</dbReference>
<comment type="subcellular location">
    <subcellularLocation>
        <location evidence="1">Endomembrane system</location>
        <topology evidence="1">Multi-pass membrane protein</topology>
    </subcellularLocation>
</comment>
<feature type="transmembrane region" description="Helical" evidence="6">
    <location>
        <begin position="84"/>
        <end position="102"/>
    </location>
</feature>
<dbReference type="RefSeq" id="WP_076237891.1">
    <property type="nucleotide sequence ID" value="NZ_JAOQIO010000094.1"/>
</dbReference>